<dbReference type="InterPro" id="IPR003251">
    <property type="entry name" value="Rr_diiron-bd_dom"/>
</dbReference>
<dbReference type="PROSITE" id="PS50905">
    <property type="entry name" value="FERRITIN_LIKE"/>
    <property type="match status" value="1"/>
</dbReference>
<name>A0A838YH59_9GAMM</name>
<dbReference type="Gene3D" id="1.20.1260.10">
    <property type="match status" value="1"/>
</dbReference>
<evidence type="ECO:0000313" key="2">
    <source>
        <dbReference type="EMBL" id="MBA4724257.1"/>
    </source>
</evidence>
<gene>
    <name evidence="2" type="ORF">H2021_03460</name>
</gene>
<dbReference type="Proteomes" id="UP000585327">
    <property type="component" value="Unassembled WGS sequence"/>
</dbReference>
<dbReference type="GO" id="GO:0016491">
    <property type="term" value="F:oxidoreductase activity"/>
    <property type="evidence" value="ECO:0007669"/>
    <property type="project" value="InterPro"/>
</dbReference>
<dbReference type="GO" id="GO:0046872">
    <property type="term" value="F:metal ion binding"/>
    <property type="evidence" value="ECO:0007669"/>
    <property type="project" value="InterPro"/>
</dbReference>
<dbReference type="AlphaFoldDB" id="A0A838YH59"/>
<dbReference type="EMBL" id="JACETM010000036">
    <property type="protein sequence ID" value="MBA4724257.1"/>
    <property type="molecule type" value="Genomic_DNA"/>
</dbReference>
<dbReference type="InterPro" id="IPR009078">
    <property type="entry name" value="Ferritin-like_SF"/>
</dbReference>
<dbReference type="InterPro" id="IPR012347">
    <property type="entry name" value="Ferritin-like"/>
</dbReference>
<accession>A0A838YH59</accession>
<dbReference type="Pfam" id="PF02915">
    <property type="entry name" value="Rubrerythrin"/>
    <property type="match status" value="1"/>
</dbReference>
<proteinExistence type="predicted"/>
<protein>
    <submittedName>
        <fullName evidence="2">Rubrerythrin</fullName>
    </submittedName>
</protein>
<reference evidence="2 3" key="1">
    <citation type="submission" date="2020-06" db="EMBL/GenBank/DDBJ databases">
        <title>Dysbiosis in marine aquaculture revealed through microbiome analysis: reverse ecology for environmental sustainability.</title>
        <authorList>
            <person name="Haro-Moreno J.M."/>
            <person name="Coutinho F.H."/>
            <person name="Zaragoza-Solas A."/>
            <person name="Picazo A."/>
            <person name="Almagro-Moreno S."/>
            <person name="Lopez-Perez M."/>
        </authorList>
    </citation>
    <scope>NUCLEOTIDE SEQUENCE [LARGE SCALE GENOMIC DNA]</scope>
    <source>
        <strain evidence="2">MCMED-G42</strain>
    </source>
</reference>
<sequence>MDLKGSKTEGHLQDAFAGESQANRRYLYFAQKADVEGYNDVAAVFRSTA</sequence>
<feature type="domain" description="Ferritin-like diiron" evidence="1">
    <location>
        <begin position="2"/>
        <end position="49"/>
    </location>
</feature>
<organism evidence="2 3">
    <name type="scientific">SAR86 cluster bacterium</name>
    <dbReference type="NCBI Taxonomy" id="2030880"/>
    <lineage>
        <taxon>Bacteria</taxon>
        <taxon>Pseudomonadati</taxon>
        <taxon>Pseudomonadota</taxon>
        <taxon>Gammaproteobacteria</taxon>
        <taxon>SAR86 cluster</taxon>
    </lineage>
</organism>
<feature type="non-terminal residue" evidence="2">
    <location>
        <position position="49"/>
    </location>
</feature>
<dbReference type="SUPFAM" id="SSF47240">
    <property type="entry name" value="Ferritin-like"/>
    <property type="match status" value="1"/>
</dbReference>
<comment type="caution">
    <text evidence="2">The sequence shown here is derived from an EMBL/GenBank/DDBJ whole genome shotgun (WGS) entry which is preliminary data.</text>
</comment>
<evidence type="ECO:0000313" key="3">
    <source>
        <dbReference type="Proteomes" id="UP000585327"/>
    </source>
</evidence>
<dbReference type="InterPro" id="IPR009040">
    <property type="entry name" value="Ferritin-like_diiron"/>
</dbReference>
<evidence type="ECO:0000259" key="1">
    <source>
        <dbReference type="PROSITE" id="PS50905"/>
    </source>
</evidence>